<protein>
    <submittedName>
        <fullName evidence="2">Uncharacterized protein</fullName>
    </submittedName>
</protein>
<organism evidence="2 3">
    <name type="scientific">Nocardia amamiensis</name>
    <dbReference type="NCBI Taxonomy" id="404578"/>
    <lineage>
        <taxon>Bacteria</taxon>
        <taxon>Bacillati</taxon>
        <taxon>Actinomycetota</taxon>
        <taxon>Actinomycetes</taxon>
        <taxon>Mycobacteriales</taxon>
        <taxon>Nocardiaceae</taxon>
        <taxon>Nocardia</taxon>
    </lineage>
</organism>
<feature type="region of interest" description="Disordered" evidence="1">
    <location>
        <begin position="86"/>
        <end position="237"/>
    </location>
</feature>
<evidence type="ECO:0000313" key="2">
    <source>
        <dbReference type="EMBL" id="MBF6297179.1"/>
    </source>
</evidence>
<evidence type="ECO:0000256" key="1">
    <source>
        <dbReference type="SAM" id="MobiDB-lite"/>
    </source>
</evidence>
<evidence type="ECO:0000313" key="3">
    <source>
        <dbReference type="Proteomes" id="UP000702209"/>
    </source>
</evidence>
<feature type="compositionally biased region" description="Acidic residues" evidence="1">
    <location>
        <begin position="92"/>
        <end position="186"/>
    </location>
</feature>
<name>A0ABS0CQN3_9NOCA</name>
<proteinExistence type="predicted"/>
<comment type="caution">
    <text evidence="2">The sequence shown here is derived from an EMBL/GenBank/DDBJ whole genome shotgun (WGS) entry which is preliminary data.</text>
</comment>
<dbReference type="RefSeq" id="WP_195128516.1">
    <property type="nucleotide sequence ID" value="NZ_JADLQX010000003.1"/>
</dbReference>
<feature type="compositionally biased region" description="Basic and acidic residues" evidence="1">
    <location>
        <begin position="201"/>
        <end position="212"/>
    </location>
</feature>
<sequence length="237" mass="26418">MGAGYLLGRTRKMRLALTLAGAAMARRSSGGATQELLERGTSLLRSSPELAGITDTVRQQLMGAARAAAVTAASNRIDALNARLQQRAAISEPEEELPEAEEELRDETPDTGEEEYPEETTEGDEQGYADEDIEDEYPEEEEEEDEYPEEEQDEYPEEEQEESPEVEAELVEDESEGSQDESEESPEPAPARRTASTTRRRAGESRFRKSGDRTAASPGRRRIRAEAQEAPIRRTRR</sequence>
<dbReference type="EMBL" id="JADLQX010000003">
    <property type="protein sequence ID" value="MBF6297179.1"/>
    <property type="molecule type" value="Genomic_DNA"/>
</dbReference>
<gene>
    <name evidence="2" type="ORF">IU459_06430</name>
</gene>
<reference evidence="2 3" key="1">
    <citation type="submission" date="2020-10" db="EMBL/GenBank/DDBJ databases">
        <title>Identification of Nocardia species via Next-generation sequencing and recognition of intraspecies genetic diversity.</title>
        <authorList>
            <person name="Li P."/>
            <person name="Li P."/>
            <person name="Lu B."/>
        </authorList>
    </citation>
    <scope>NUCLEOTIDE SEQUENCE [LARGE SCALE GENOMIC DNA]</scope>
    <source>
        <strain evidence="2 3">BJ06-0157</strain>
    </source>
</reference>
<keyword evidence="3" id="KW-1185">Reference proteome</keyword>
<accession>A0ABS0CQN3</accession>
<dbReference type="Proteomes" id="UP000702209">
    <property type="component" value="Unassembled WGS sequence"/>
</dbReference>